<protein>
    <submittedName>
        <fullName evidence="2">DUF2726 domain-containing protein</fullName>
    </submittedName>
</protein>
<name>A0A432YU18_9GAMM</name>
<dbReference type="EMBL" id="PIQA01000003">
    <property type="protein sequence ID" value="RUO66818.1"/>
    <property type="molecule type" value="Genomic_DNA"/>
</dbReference>
<sequence>MEIILLLFVVVLIAVAVIASRMSENYVPYPYKLKDVSLCTAQEDQFLTLLEKSVGNEFRIFTKVRLSDIVTVRSGLSASARKDAQQKASQRILDYVLCDIDTMQVKAAIELEPNQSSLQQQKRNLFLKNTLAAAGLPFLRFKAKPGYRVAELHDYIHGKIRQAEHVRAAVPTNKDKNNQPIAA</sequence>
<evidence type="ECO:0000259" key="1">
    <source>
        <dbReference type="Pfam" id="PF10881"/>
    </source>
</evidence>
<proteinExistence type="predicted"/>
<dbReference type="PIRSF" id="PIRSF028063">
    <property type="entry name" value="UCP028063"/>
    <property type="match status" value="1"/>
</dbReference>
<reference evidence="2 3" key="1">
    <citation type="journal article" date="2011" name="Front. Microbiol.">
        <title>Genomic signatures of strain selection and enhancement in Bacillus atrophaeus var. globigii, a historical biowarfare simulant.</title>
        <authorList>
            <person name="Gibbons H.S."/>
            <person name="Broomall S.M."/>
            <person name="McNew L.A."/>
            <person name="Daligault H."/>
            <person name="Chapman C."/>
            <person name="Bruce D."/>
            <person name="Karavis M."/>
            <person name="Krepps M."/>
            <person name="McGregor P.A."/>
            <person name="Hong C."/>
            <person name="Park K.H."/>
            <person name="Akmal A."/>
            <person name="Feldman A."/>
            <person name="Lin J.S."/>
            <person name="Chang W.E."/>
            <person name="Higgs B.W."/>
            <person name="Demirev P."/>
            <person name="Lindquist J."/>
            <person name="Liem A."/>
            <person name="Fochler E."/>
            <person name="Read T.D."/>
            <person name="Tapia R."/>
            <person name="Johnson S."/>
            <person name="Bishop-Lilly K.A."/>
            <person name="Detter C."/>
            <person name="Han C."/>
            <person name="Sozhamannan S."/>
            <person name="Rosenzweig C.N."/>
            <person name="Skowronski E.W."/>
        </authorList>
    </citation>
    <scope>NUCLEOTIDE SEQUENCE [LARGE SCALE GENOMIC DNA]</scope>
    <source>
        <strain evidence="2 3">TPS4-2</strain>
    </source>
</reference>
<evidence type="ECO:0000313" key="3">
    <source>
        <dbReference type="Proteomes" id="UP000288361"/>
    </source>
</evidence>
<evidence type="ECO:0000313" key="2">
    <source>
        <dbReference type="EMBL" id="RUO66818.1"/>
    </source>
</evidence>
<organism evidence="2 3">
    <name type="scientific">Idiomarina piscisalsi</name>
    <dbReference type="NCBI Taxonomy" id="1096243"/>
    <lineage>
        <taxon>Bacteria</taxon>
        <taxon>Pseudomonadati</taxon>
        <taxon>Pseudomonadota</taxon>
        <taxon>Gammaproteobacteria</taxon>
        <taxon>Alteromonadales</taxon>
        <taxon>Idiomarinaceae</taxon>
        <taxon>Idiomarina</taxon>
    </lineage>
</organism>
<gene>
    <name evidence="2" type="ORF">CWI73_05945</name>
</gene>
<feature type="domain" description="DUF2726" evidence="1">
    <location>
        <begin position="38"/>
        <end position="158"/>
    </location>
</feature>
<dbReference type="Pfam" id="PF10881">
    <property type="entry name" value="DUF2726"/>
    <property type="match status" value="1"/>
</dbReference>
<dbReference type="AlphaFoldDB" id="A0A432YU18"/>
<dbReference type="InterPro" id="IPR024402">
    <property type="entry name" value="DUF2726"/>
</dbReference>
<dbReference type="RefSeq" id="WP_058575993.1">
    <property type="nucleotide sequence ID" value="NZ_JBHUMT010000013.1"/>
</dbReference>
<accession>A0A432YU18</accession>
<comment type="caution">
    <text evidence="2">The sequence shown here is derived from an EMBL/GenBank/DDBJ whole genome shotgun (WGS) entry which is preliminary data.</text>
</comment>
<dbReference type="Proteomes" id="UP000288361">
    <property type="component" value="Unassembled WGS sequence"/>
</dbReference>
<dbReference type="InterPro" id="IPR014538">
    <property type="entry name" value="UCP028063_topo_Znf"/>
</dbReference>